<name>A0A143BHJ9_9BACT</name>
<dbReference type="Proteomes" id="UP000076404">
    <property type="component" value="Chromosome"/>
</dbReference>
<keyword evidence="2" id="KW-1185">Reference proteome</keyword>
<protein>
    <submittedName>
        <fullName evidence="1">Uncharacterized protein</fullName>
    </submittedName>
</protein>
<reference evidence="1 2" key="1">
    <citation type="journal article" date="2014" name="Proc. Natl. Acad. Sci. U.S.A.">
        <title>Functional type 2 photosynthetic reaction centers found in the rare bacterial phylum Gemmatimonadetes.</title>
        <authorList>
            <person name="Zeng Y."/>
            <person name="Feng F."/>
            <person name="Medova H."/>
            <person name="Dean J."/>
            <person name="Koblizek M."/>
        </authorList>
    </citation>
    <scope>NUCLEOTIDE SEQUENCE [LARGE SCALE GENOMIC DNA]</scope>
    <source>
        <strain evidence="1 2">AP64</strain>
    </source>
</reference>
<dbReference type="AlphaFoldDB" id="A0A143BHJ9"/>
<dbReference type="KEGG" id="gph:GEMMAAP_01880"/>
<dbReference type="EMBL" id="CP011454">
    <property type="protein sequence ID" value="AMW03930.1"/>
    <property type="molecule type" value="Genomic_DNA"/>
</dbReference>
<evidence type="ECO:0000313" key="1">
    <source>
        <dbReference type="EMBL" id="AMW03930.1"/>
    </source>
</evidence>
<accession>A0A143BHJ9</accession>
<organism evidence="1 2">
    <name type="scientific">Gemmatimonas phototrophica</name>
    <dbReference type="NCBI Taxonomy" id="1379270"/>
    <lineage>
        <taxon>Bacteria</taxon>
        <taxon>Pseudomonadati</taxon>
        <taxon>Gemmatimonadota</taxon>
        <taxon>Gemmatimonadia</taxon>
        <taxon>Gemmatimonadales</taxon>
        <taxon>Gemmatimonadaceae</taxon>
        <taxon>Gemmatimonas</taxon>
    </lineage>
</organism>
<proteinExistence type="predicted"/>
<reference evidence="1 2" key="2">
    <citation type="journal article" date="2016" name="Environ. Microbiol. Rep.">
        <title>Metagenomic evidence for the presence of phototrophic Gemmatimonadetes bacteria in diverse environments.</title>
        <authorList>
            <person name="Zeng Y."/>
            <person name="Baumbach J."/>
            <person name="Barbosa E.G."/>
            <person name="Azevedo V."/>
            <person name="Zhang C."/>
            <person name="Koblizek M."/>
        </authorList>
    </citation>
    <scope>NUCLEOTIDE SEQUENCE [LARGE SCALE GENOMIC DNA]</scope>
    <source>
        <strain evidence="1 2">AP64</strain>
    </source>
</reference>
<evidence type="ECO:0000313" key="2">
    <source>
        <dbReference type="Proteomes" id="UP000076404"/>
    </source>
</evidence>
<dbReference type="STRING" id="1379270.GEMMAAP_01880"/>
<gene>
    <name evidence="1" type="ORF">GEMMAAP_01880</name>
</gene>
<sequence length="59" mass="6416">MTDLPTALAAVLGTAYRLERELGGGGLRCAFLFEETALRRRVRDAKQRGDGASQKATLH</sequence>